<keyword evidence="3" id="KW-1185">Reference proteome</keyword>
<dbReference type="InterPro" id="IPR003390">
    <property type="entry name" value="DNA_integrity_scan_DisA_N"/>
</dbReference>
<accession>A0A6C7E6V0</accession>
<evidence type="ECO:0000313" key="3">
    <source>
        <dbReference type="Proteomes" id="UP000011863"/>
    </source>
</evidence>
<dbReference type="InterPro" id="IPR036888">
    <property type="entry name" value="DNA_integrity_DisA_N_sf"/>
</dbReference>
<dbReference type="EMBL" id="AP012057">
    <property type="protein sequence ID" value="BAN02123.1"/>
    <property type="molecule type" value="Genomic_DNA"/>
</dbReference>
<dbReference type="Pfam" id="PF21753">
    <property type="entry name" value="DACNK"/>
    <property type="match status" value="1"/>
</dbReference>
<feature type="domain" description="DAC" evidence="1">
    <location>
        <begin position="170"/>
        <end position="330"/>
    </location>
</feature>
<gene>
    <name evidence="2" type="ORF">YM304_18090</name>
</gene>
<dbReference type="Gene3D" id="3.40.1700.10">
    <property type="entry name" value="DNA integrity scanning protein, DisA, N-terminal domain"/>
    <property type="match status" value="1"/>
</dbReference>
<dbReference type="KEGG" id="aym:YM304_18090"/>
<dbReference type="PROSITE" id="PS51794">
    <property type="entry name" value="DAC"/>
    <property type="match status" value="1"/>
</dbReference>
<reference evidence="2 3" key="1">
    <citation type="journal article" date="2013" name="Int. J. Syst. Evol. Microbiol.">
        <title>Ilumatobacter nonamiense sp. nov. and Ilumatobacter coccineum sp. nov., isolated from seashore sand.</title>
        <authorList>
            <person name="Matsumoto A."/>
            <person name="Kasai H."/>
            <person name="Matsuo Y."/>
            <person name="Shizuri Y."/>
            <person name="Ichikawa N."/>
            <person name="Fujita N."/>
            <person name="Omura S."/>
            <person name="Takahashi Y."/>
        </authorList>
    </citation>
    <scope>NUCLEOTIDE SEQUENCE [LARGE SCALE GENOMIC DNA]</scope>
    <source>
        <strain evidence="3">NBRC 103263 / KCTC 29153 / YM16-304</strain>
    </source>
</reference>
<sequence length="343" mass="37672">MTLNEMSNKRDRLTRRRQRRLREELVDAGIALPAAQGLRRSLIEELDYARFPPLHEGVLHAYGAVLVDPEIDAPDFDGTFTTTEVTEPVVLRRLADGRHSFVLRHGESASLLLVDTPHDREAELVRLRKKSNHASTAVVQRRDNGTVRVIGPDGLFIWDGARWWAKPYAAPFARAVLDAVPNAPGEILDSLLDFCVHTMSPADAGACLVWALDADSLDGVTGLNPLRPPTPIPHLSFSELAKRAAIRQLLAQVDGAAVLNRSGHLVAIEAHLRSSAQSHVSVVLDPTHGTRHAAARRYSFDHQERIVFVVSRDGPVTVYVGGDEIAAIQQSTEDHEAPPDVDD</sequence>
<evidence type="ECO:0000313" key="2">
    <source>
        <dbReference type="EMBL" id="BAN02123.1"/>
    </source>
</evidence>
<dbReference type="AlphaFoldDB" id="A0A6C7E6V0"/>
<protein>
    <recommendedName>
        <fullName evidence="1">DAC domain-containing protein</fullName>
    </recommendedName>
</protein>
<dbReference type="SUPFAM" id="SSF143597">
    <property type="entry name" value="YojJ-like"/>
    <property type="match status" value="1"/>
</dbReference>
<dbReference type="Pfam" id="PF02457">
    <property type="entry name" value="DAC"/>
    <property type="match status" value="1"/>
</dbReference>
<proteinExistence type="predicted"/>
<evidence type="ECO:0000259" key="1">
    <source>
        <dbReference type="PROSITE" id="PS51794"/>
    </source>
</evidence>
<dbReference type="Proteomes" id="UP000011863">
    <property type="component" value="Chromosome"/>
</dbReference>
<name>A0A6C7E6V0_ILUCY</name>
<organism evidence="2 3">
    <name type="scientific">Ilumatobacter coccineus (strain NBRC 103263 / KCTC 29153 / YM16-304)</name>
    <dbReference type="NCBI Taxonomy" id="1313172"/>
    <lineage>
        <taxon>Bacteria</taxon>
        <taxon>Bacillati</taxon>
        <taxon>Actinomycetota</taxon>
        <taxon>Acidimicrobiia</taxon>
        <taxon>Acidimicrobiales</taxon>
        <taxon>Ilumatobacteraceae</taxon>
        <taxon>Ilumatobacter</taxon>
    </lineage>
</organism>
<dbReference type="InterPro" id="IPR048557">
    <property type="entry name" value="DACNK"/>
</dbReference>